<dbReference type="AlphaFoldDB" id="A0A3N4HLF5"/>
<dbReference type="Proteomes" id="UP000275078">
    <property type="component" value="Unassembled WGS sequence"/>
</dbReference>
<feature type="signal peptide" evidence="1">
    <location>
        <begin position="1"/>
        <end position="18"/>
    </location>
</feature>
<keyword evidence="3" id="KW-1185">Reference proteome</keyword>
<evidence type="ECO:0000313" key="2">
    <source>
        <dbReference type="EMBL" id="RPA74077.1"/>
    </source>
</evidence>
<accession>A0A3N4HLF5</accession>
<organism evidence="2 3">
    <name type="scientific">Ascobolus immersus RN42</name>
    <dbReference type="NCBI Taxonomy" id="1160509"/>
    <lineage>
        <taxon>Eukaryota</taxon>
        <taxon>Fungi</taxon>
        <taxon>Dikarya</taxon>
        <taxon>Ascomycota</taxon>
        <taxon>Pezizomycotina</taxon>
        <taxon>Pezizomycetes</taxon>
        <taxon>Pezizales</taxon>
        <taxon>Ascobolaceae</taxon>
        <taxon>Ascobolus</taxon>
    </lineage>
</organism>
<feature type="chain" id="PRO_5018144624" description="Beta/gamma crystallin 'Greek key' domain-containing protein" evidence="1">
    <location>
        <begin position="19"/>
        <end position="131"/>
    </location>
</feature>
<reference evidence="2 3" key="1">
    <citation type="journal article" date="2018" name="Nat. Ecol. Evol.">
        <title>Pezizomycetes genomes reveal the molecular basis of ectomycorrhizal truffle lifestyle.</title>
        <authorList>
            <person name="Murat C."/>
            <person name="Payen T."/>
            <person name="Noel B."/>
            <person name="Kuo A."/>
            <person name="Morin E."/>
            <person name="Chen J."/>
            <person name="Kohler A."/>
            <person name="Krizsan K."/>
            <person name="Balestrini R."/>
            <person name="Da Silva C."/>
            <person name="Montanini B."/>
            <person name="Hainaut M."/>
            <person name="Levati E."/>
            <person name="Barry K.W."/>
            <person name="Belfiori B."/>
            <person name="Cichocki N."/>
            <person name="Clum A."/>
            <person name="Dockter R.B."/>
            <person name="Fauchery L."/>
            <person name="Guy J."/>
            <person name="Iotti M."/>
            <person name="Le Tacon F."/>
            <person name="Lindquist E.A."/>
            <person name="Lipzen A."/>
            <person name="Malagnac F."/>
            <person name="Mello A."/>
            <person name="Molinier V."/>
            <person name="Miyauchi S."/>
            <person name="Poulain J."/>
            <person name="Riccioni C."/>
            <person name="Rubini A."/>
            <person name="Sitrit Y."/>
            <person name="Splivallo R."/>
            <person name="Traeger S."/>
            <person name="Wang M."/>
            <person name="Zifcakova L."/>
            <person name="Wipf D."/>
            <person name="Zambonelli A."/>
            <person name="Paolocci F."/>
            <person name="Nowrousian M."/>
            <person name="Ottonello S."/>
            <person name="Baldrian P."/>
            <person name="Spatafora J.W."/>
            <person name="Henrissat B."/>
            <person name="Nagy L.G."/>
            <person name="Aury J.M."/>
            <person name="Wincker P."/>
            <person name="Grigoriev I.V."/>
            <person name="Bonfante P."/>
            <person name="Martin F.M."/>
        </authorList>
    </citation>
    <scope>NUCLEOTIDE SEQUENCE [LARGE SCALE GENOMIC DNA]</scope>
    <source>
        <strain evidence="2 3">RN42</strain>
    </source>
</reference>
<evidence type="ECO:0000313" key="3">
    <source>
        <dbReference type="Proteomes" id="UP000275078"/>
    </source>
</evidence>
<dbReference type="EMBL" id="ML119801">
    <property type="protein sequence ID" value="RPA74077.1"/>
    <property type="molecule type" value="Genomic_DNA"/>
</dbReference>
<sequence length="131" mass="14740">MKLFTATFFAAALGLVAGAALPTINSEVVPELNERDVLEKYTLRRCKHEDQQACEYDTFTAEPGHCFTLAAVWNDVITGVDPGAGNYCEFYHDLGCRGSYLGLAGKPEWNLMTYQQGWHNDKFSSFRCFRI</sequence>
<proteinExistence type="predicted"/>
<keyword evidence="1" id="KW-0732">Signal</keyword>
<gene>
    <name evidence="2" type="ORF">BJ508DRAFT_333442</name>
</gene>
<evidence type="ECO:0008006" key="4">
    <source>
        <dbReference type="Google" id="ProtNLM"/>
    </source>
</evidence>
<protein>
    <recommendedName>
        <fullName evidence="4">Beta/gamma crystallin 'Greek key' domain-containing protein</fullName>
    </recommendedName>
</protein>
<name>A0A3N4HLF5_ASCIM</name>
<evidence type="ECO:0000256" key="1">
    <source>
        <dbReference type="SAM" id="SignalP"/>
    </source>
</evidence>